<keyword evidence="1" id="KW-0472">Membrane</keyword>
<organism evidence="2 3">
    <name type="scientific">Zhongshania borealis</name>
    <dbReference type="NCBI Taxonomy" id="889488"/>
    <lineage>
        <taxon>Bacteria</taxon>
        <taxon>Pseudomonadati</taxon>
        <taxon>Pseudomonadota</taxon>
        <taxon>Gammaproteobacteria</taxon>
        <taxon>Cellvibrionales</taxon>
        <taxon>Spongiibacteraceae</taxon>
        <taxon>Zhongshania</taxon>
    </lineage>
</organism>
<reference evidence="3" key="1">
    <citation type="journal article" date="2019" name="Int. J. Syst. Evol. Microbiol.">
        <title>The Global Catalogue of Microorganisms (GCM) 10K type strain sequencing project: providing services to taxonomists for standard genome sequencing and annotation.</title>
        <authorList>
            <consortium name="The Broad Institute Genomics Platform"/>
            <consortium name="The Broad Institute Genome Sequencing Center for Infectious Disease"/>
            <person name="Wu L."/>
            <person name="Ma J."/>
        </authorList>
    </citation>
    <scope>NUCLEOTIDE SEQUENCE [LARGE SCALE GENOMIC DNA]</scope>
    <source>
        <strain evidence="3">JCM 17304</strain>
    </source>
</reference>
<dbReference type="RefSeq" id="WP_344937214.1">
    <property type="nucleotide sequence ID" value="NZ_BAABDM010000006.1"/>
</dbReference>
<proteinExistence type="predicted"/>
<accession>A0ABP7X0V8</accession>
<comment type="caution">
    <text evidence="2">The sequence shown here is derived from an EMBL/GenBank/DDBJ whole genome shotgun (WGS) entry which is preliminary data.</text>
</comment>
<evidence type="ECO:0000256" key="1">
    <source>
        <dbReference type="SAM" id="Phobius"/>
    </source>
</evidence>
<dbReference type="Proteomes" id="UP001500392">
    <property type="component" value="Unassembled WGS sequence"/>
</dbReference>
<dbReference type="InterPro" id="IPR025489">
    <property type="entry name" value="DUF4381"/>
</dbReference>
<dbReference type="Pfam" id="PF14316">
    <property type="entry name" value="DUF4381"/>
    <property type="match status" value="1"/>
</dbReference>
<evidence type="ECO:0000313" key="3">
    <source>
        <dbReference type="Proteomes" id="UP001500392"/>
    </source>
</evidence>
<keyword evidence="3" id="KW-1185">Reference proteome</keyword>
<sequence length="176" mass="19921">MNTPNQIQSPAGANPLDQLADIHLPPAVASFPWAPGWWILLILTISLIALGIWQWRRYRRRTAYRRSAQDELNTIQTVTADTEFARQLNQLLRRVAIHCQTVSAGRGTKSAPIAGLSGEQWQTYLFNSCGDKPAFSDESLNALIAAAYQNQCPALDRAQLLEQSRLWIRRHRSHYV</sequence>
<protein>
    <recommendedName>
        <fullName evidence="4">DUF4381 domain-containing protein</fullName>
    </recommendedName>
</protein>
<keyword evidence="1" id="KW-0812">Transmembrane</keyword>
<dbReference type="EMBL" id="BAABDM010000006">
    <property type="protein sequence ID" value="GAA4101203.1"/>
    <property type="molecule type" value="Genomic_DNA"/>
</dbReference>
<feature type="transmembrane region" description="Helical" evidence="1">
    <location>
        <begin position="36"/>
        <end position="55"/>
    </location>
</feature>
<name>A0ABP7X0V8_9GAMM</name>
<evidence type="ECO:0000313" key="2">
    <source>
        <dbReference type="EMBL" id="GAA4101203.1"/>
    </source>
</evidence>
<evidence type="ECO:0008006" key="4">
    <source>
        <dbReference type="Google" id="ProtNLM"/>
    </source>
</evidence>
<gene>
    <name evidence="2" type="ORF">GCM10022414_28400</name>
</gene>
<keyword evidence="1" id="KW-1133">Transmembrane helix</keyword>